<dbReference type="RefSeq" id="WP_229641497.1">
    <property type="nucleotide sequence ID" value="NZ_JADWDC010000043.1"/>
</dbReference>
<evidence type="ECO:0000313" key="3">
    <source>
        <dbReference type="EMBL" id="MCC0178418.1"/>
    </source>
</evidence>
<feature type="domain" description="SWIM-type" evidence="2">
    <location>
        <begin position="88"/>
        <end position="128"/>
    </location>
</feature>
<accession>A0A964BTV0</accession>
<feature type="non-terminal residue" evidence="3">
    <location>
        <position position="138"/>
    </location>
</feature>
<keyword evidence="4" id="KW-1185">Reference proteome</keyword>
<protein>
    <recommendedName>
        <fullName evidence="2">SWIM-type domain-containing protein</fullName>
    </recommendedName>
</protein>
<organism evidence="3 4">
    <name type="scientific">Waterburya agarophytonicola KI4</name>
    <dbReference type="NCBI Taxonomy" id="2874699"/>
    <lineage>
        <taxon>Bacteria</taxon>
        <taxon>Bacillati</taxon>
        <taxon>Cyanobacteriota</taxon>
        <taxon>Cyanophyceae</taxon>
        <taxon>Pleurocapsales</taxon>
        <taxon>Hyellaceae</taxon>
        <taxon>Waterburya</taxon>
        <taxon>Waterburya agarophytonicola</taxon>
    </lineage>
</organism>
<dbReference type="Proteomes" id="UP000729733">
    <property type="component" value="Unassembled WGS sequence"/>
</dbReference>
<keyword evidence="1" id="KW-0479">Metal-binding</keyword>
<dbReference type="AlphaFoldDB" id="A0A964BTV0"/>
<name>A0A964BTV0_9CYAN</name>
<comment type="caution">
    <text evidence="3">The sequence shown here is derived from an EMBL/GenBank/DDBJ whole genome shotgun (WGS) entry which is preliminary data.</text>
</comment>
<dbReference type="EMBL" id="JADWDC010000043">
    <property type="protein sequence ID" value="MCC0178418.1"/>
    <property type="molecule type" value="Genomic_DNA"/>
</dbReference>
<evidence type="ECO:0000256" key="1">
    <source>
        <dbReference type="PROSITE-ProRule" id="PRU00325"/>
    </source>
</evidence>
<keyword evidence="1" id="KW-0863">Zinc-finger</keyword>
<gene>
    <name evidence="3" type="ORF">I4641_15680</name>
</gene>
<reference evidence="3" key="1">
    <citation type="journal article" date="2021" name="Antonie Van Leeuwenhoek">
        <title>Draft genome and description of Waterburya agarophytonicola gen. nov. sp. nov. (Pleurocapsales, Cyanobacteria): a seaweed symbiont.</title>
        <authorList>
            <person name="Bonthond G."/>
            <person name="Shalygin S."/>
            <person name="Bayer T."/>
            <person name="Weinberger F."/>
        </authorList>
    </citation>
    <scope>NUCLEOTIDE SEQUENCE</scope>
    <source>
        <strain evidence="3">KI4</strain>
    </source>
</reference>
<sequence>MINKANFVYSKAAAARILEVKPHVIIRFEIWAYICFVQVKGQRPTFISKKVFRQHFVDVRIERSRFLCTAQVNQEHFRVVNPKKNTAYSVYLFEDGLDCECEDYKNQVLIFNGRACCKHNYAVLTWLGYNRLKDYITA</sequence>
<proteinExistence type="predicted"/>
<dbReference type="GO" id="GO:0008270">
    <property type="term" value="F:zinc ion binding"/>
    <property type="evidence" value="ECO:0007669"/>
    <property type="project" value="UniProtKB-KW"/>
</dbReference>
<dbReference type="PROSITE" id="PS50966">
    <property type="entry name" value="ZF_SWIM"/>
    <property type="match status" value="1"/>
</dbReference>
<evidence type="ECO:0000259" key="2">
    <source>
        <dbReference type="PROSITE" id="PS50966"/>
    </source>
</evidence>
<keyword evidence="1" id="KW-0862">Zinc</keyword>
<dbReference type="InterPro" id="IPR007527">
    <property type="entry name" value="Znf_SWIM"/>
</dbReference>
<evidence type="ECO:0000313" key="4">
    <source>
        <dbReference type="Proteomes" id="UP000729733"/>
    </source>
</evidence>